<gene>
    <name evidence="1" type="ORF">R77591_00166</name>
</gene>
<organism evidence="1 2">
    <name type="scientific">Ralstonia mannitolilytica</name>
    <dbReference type="NCBI Taxonomy" id="105219"/>
    <lineage>
        <taxon>Bacteria</taxon>
        <taxon>Pseudomonadati</taxon>
        <taxon>Pseudomonadota</taxon>
        <taxon>Betaproteobacteria</taxon>
        <taxon>Burkholderiales</taxon>
        <taxon>Burkholderiaceae</taxon>
        <taxon>Ralstonia</taxon>
    </lineage>
</organism>
<comment type="caution">
    <text evidence="1">The sequence shown here is derived from an EMBL/GenBank/DDBJ whole genome shotgun (WGS) entry which is preliminary data.</text>
</comment>
<protein>
    <submittedName>
        <fullName evidence="1">Uncharacterized protein</fullName>
    </submittedName>
</protein>
<proteinExistence type="predicted"/>
<dbReference type="EMBL" id="CATVXE010000001">
    <property type="protein sequence ID" value="CAJ0679097.1"/>
    <property type="molecule type" value="Genomic_DNA"/>
</dbReference>
<dbReference type="AlphaFoldDB" id="A0AAD2EHF2"/>
<dbReference type="RefSeq" id="WP_298938135.1">
    <property type="nucleotide sequence ID" value="NZ_CATVXE010000001.1"/>
</dbReference>
<dbReference type="Proteomes" id="UP001190002">
    <property type="component" value="Unassembled WGS sequence"/>
</dbReference>
<accession>A0AAD2EHF2</accession>
<name>A0AAD2EHF2_9RALS</name>
<sequence length="77" mass="8826">MNKGKKKRLEKMKKKLMKKLDNGENINDKDFNELFGHVAFSDDFVMTEEDEEGNLINIETGEIVGNGFVDLGILYTK</sequence>
<evidence type="ECO:0000313" key="2">
    <source>
        <dbReference type="Proteomes" id="UP001190002"/>
    </source>
</evidence>
<reference evidence="1" key="1">
    <citation type="submission" date="2023-07" db="EMBL/GenBank/DDBJ databases">
        <authorList>
            <person name="Peeters C."/>
        </authorList>
    </citation>
    <scope>NUCLEOTIDE SEQUENCE</scope>
    <source>
        <strain evidence="1">R-77591</strain>
    </source>
</reference>
<evidence type="ECO:0000313" key="1">
    <source>
        <dbReference type="EMBL" id="CAJ0679097.1"/>
    </source>
</evidence>